<dbReference type="PROSITE" id="PS01175">
    <property type="entry name" value="RIBONUCLEASE_II"/>
    <property type="match status" value="1"/>
</dbReference>
<dbReference type="InterPro" id="IPR041505">
    <property type="entry name" value="Dis3_CSD2"/>
</dbReference>
<dbReference type="PANTHER" id="PTHR23355">
    <property type="entry name" value="RIBONUCLEASE"/>
    <property type="match status" value="1"/>
</dbReference>
<organism>
    <name type="scientific">Ixodes scapularis</name>
    <name type="common">Black-legged tick</name>
    <name type="synonym">Deer tick</name>
    <dbReference type="NCBI Taxonomy" id="6945"/>
    <lineage>
        <taxon>Eukaryota</taxon>
        <taxon>Metazoa</taxon>
        <taxon>Ecdysozoa</taxon>
        <taxon>Arthropoda</taxon>
        <taxon>Chelicerata</taxon>
        <taxon>Arachnida</taxon>
        <taxon>Acari</taxon>
        <taxon>Parasitiformes</taxon>
        <taxon>Ixodida</taxon>
        <taxon>Ixodoidea</taxon>
        <taxon>Ixodidae</taxon>
        <taxon>Ixodinae</taxon>
        <taxon>Ixodes</taxon>
    </lineage>
</organism>
<sequence length="956" mass="107543">MDVSAQLQRNNKGGVVFLDDASCISRGNDCAAYVATVMELCCRFKEKKRACLHELAMLTSKTFVKKTKTGNVLKVVREHYLRDDIWCGSKLCKKCKHEAPILEISPRSPSELFTSPHYLVPDTNVVIHQMDVLKDDAFTNLIVLQTVLQELRHRHAPGYNTIREILANKDRQFFVFTNEHHNILAVSEYVRSLRDHPGLLDKLAKLELDGAAGEVGDKRKGFLFPEHLPQSALHLGIKSGKYEQGKFQASRENYLEGNVVIGGDNEGESRSILIQGRGHLNRAVHDDLVVVETLPEEQWSLPSGLVLLDETQDEDEDKGDEEAKLSKKRAVSNKVPTGRIVGILRRKWRPYCGILQPSNIKEATRHLFVPAERRIPKIRIETRQADVLCRQRIVVSIDSWPRDSRYPQGHLVKALGEVGDRATENQVLLLEHDIPHQCFSRSVLDCLPSLPWTIGPKEEKNREDLRHLCICSVDPPGCTDIDDALHCRELPNGNYEVGVHIADVSYFVRPGTALDKEAANRGTTVYLVDQRIDMVPELLSANLCSLRGGEERLAFSAIWEVSPEAEVLHTKFHKSIIKSRAALTYAEAQARIDDTSLNDELTLGLRGLNRLAKILKAKRIANGALTLASSEVRFHVDSETHDPIDVQTKQLLETNSMVEEFMLLANASVARHIFQEFPECALLRRHPAPAPANLEPLVKAGHSKGFVVEVESGLRLAESLDRAVDPEQPYFNVMLRMVATRCMARALYFCSGCVAPEDFDHYGLAMPFYTHFTSPIRRYSDLMVHRLLGVCVGAEATYPDLVHKNKCQELCNNLNYRHNMAQYAGRSSVALYTQAFFRDKVLDEEGYVLFVRENALQVLMPRFGLEATLFLKEDGWSYDQEANTQTCGGVTLRQFDRLVVQLSVDSRNVQHQKVVVKLVDPKIPGVSVEPSARKADDTQKQADDPPRKRSKVAASS</sequence>
<keyword evidence="10" id="KW-0460">Magnesium</keyword>
<evidence type="ECO:0000313" key="22">
    <source>
        <dbReference type="EMBL" id="EEC16273.1"/>
    </source>
</evidence>
<feature type="domain" description="RNB" evidence="21">
    <location>
        <begin position="462"/>
        <end position="794"/>
    </location>
</feature>
<evidence type="ECO:0000256" key="7">
    <source>
        <dbReference type="ARBA" id="ARBA00022801"/>
    </source>
</evidence>
<dbReference type="VEuPathDB" id="VectorBase:ISCI012183"/>
<dbReference type="InParanoid" id="B7QBQ1"/>
<evidence type="ECO:0000256" key="5">
    <source>
        <dbReference type="ARBA" id="ARBA00022553"/>
    </source>
</evidence>
<dbReference type="Proteomes" id="UP000001555">
    <property type="component" value="Unassembled WGS sequence"/>
</dbReference>
<keyword evidence="7 22" id="KW-0378">Hydrolase</keyword>
<dbReference type="VEuPathDB" id="VectorBase:ISCW012183"/>
<evidence type="ECO:0000256" key="10">
    <source>
        <dbReference type="ARBA" id="ARBA00022842"/>
    </source>
</evidence>
<dbReference type="Gene3D" id="3.40.50.1010">
    <property type="entry name" value="5'-nuclease"/>
    <property type="match status" value="1"/>
</dbReference>
<evidence type="ECO:0000256" key="12">
    <source>
        <dbReference type="ARBA" id="ARBA00022990"/>
    </source>
</evidence>
<dbReference type="GO" id="GO:0003723">
    <property type="term" value="F:RNA binding"/>
    <property type="evidence" value="ECO:0007669"/>
    <property type="project" value="UniProtKB-KW"/>
</dbReference>
<reference evidence="22 24" key="1">
    <citation type="submission" date="2008-03" db="EMBL/GenBank/DDBJ databases">
        <title>Annotation of Ixodes scapularis.</title>
        <authorList>
            <consortium name="Ixodes scapularis Genome Project Consortium"/>
            <person name="Caler E."/>
            <person name="Hannick L.I."/>
            <person name="Bidwell S."/>
            <person name="Joardar V."/>
            <person name="Thiagarajan M."/>
            <person name="Amedeo P."/>
            <person name="Galinsky K.J."/>
            <person name="Schobel S."/>
            <person name="Inman J."/>
            <person name="Hostetler J."/>
            <person name="Miller J."/>
            <person name="Hammond M."/>
            <person name="Megy K."/>
            <person name="Lawson D."/>
            <person name="Kodira C."/>
            <person name="Sutton G."/>
            <person name="Meyer J."/>
            <person name="Hill C.A."/>
            <person name="Birren B."/>
            <person name="Nene V."/>
            <person name="Collins F."/>
            <person name="Alarcon-Chaidez F."/>
            <person name="Wikel S."/>
            <person name="Strausberg R."/>
        </authorList>
    </citation>
    <scope>NUCLEOTIDE SEQUENCE [LARGE SCALE GENOMIC DNA]</scope>
    <source>
        <strain evidence="24">Wikel</strain>
        <strain evidence="22">Wikel colony</strain>
    </source>
</reference>
<dbReference type="Gene3D" id="2.40.50.140">
    <property type="entry name" value="Nucleic acid-binding proteins"/>
    <property type="match status" value="1"/>
</dbReference>
<proteinExistence type="evidence at protein level"/>
<comment type="subcellular location">
    <subcellularLocation>
        <location evidence="2">Nucleus</location>
        <location evidence="2">Nucleoplasm</location>
    </subcellularLocation>
</comment>
<dbReference type="Pfam" id="PF17216">
    <property type="entry name" value="Rrp44_CSD1"/>
    <property type="match status" value="1"/>
</dbReference>
<keyword evidence="25" id="KW-1267">Proteomics identification</keyword>
<dbReference type="OrthoDB" id="372421at2759"/>
<accession>B7QBQ1</accession>
<dbReference type="SUPFAM" id="SSF50249">
    <property type="entry name" value="Nucleic acid-binding proteins"/>
    <property type="match status" value="3"/>
</dbReference>
<dbReference type="EMBL" id="DS902684">
    <property type="protein sequence ID" value="EEC16273.1"/>
    <property type="molecule type" value="Genomic_DNA"/>
</dbReference>
<dbReference type="GO" id="GO:0071031">
    <property type="term" value="P:nuclear mRNA surveillance of mRNA 3'-end processing"/>
    <property type="evidence" value="ECO:0000318"/>
    <property type="project" value="GO_Central"/>
</dbReference>
<evidence type="ECO:0000256" key="4">
    <source>
        <dbReference type="ARBA" id="ARBA00022552"/>
    </source>
</evidence>
<dbReference type="FunFam" id="2.40.50.140:FF:000125">
    <property type="entry name" value="exosome complex exonuclease RRP44 isoform X1"/>
    <property type="match status" value="1"/>
</dbReference>
<reference evidence="23" key="2">
    <citation type="submission" date="2020-05" db="UniProtKB">
        <authorList>
            <consortium name="EnsemblMetazoa"/>
        </authorList>
    </citation>
    <scope>IDENTIFICATION</scope>
    <source>
        <strain evidence="23">wikel</strain>
    </source>
</reference>
<feature type="compositionally biased region" description="Acidic residues" evidence="20">
    <location>
        <begin position="310"/>
        <end position="320"/>
    </location>
</feature>
<dbReference type="Pfam" id="PF00773">
    <property type="entry name" value="RNB"/>
    <property type="match status" value="1"/>
</dbReference>
<name>B7QBQ1_IXOSC</name>
<evidence type="ECO:0000256" key="15">
    <source>
        <dbReference type="ARBA" id="ARBA00065106"/>
    </source>
</evidence>
<evidence type="ECO:0000256" key="20">
    <source>
        <dbReference type="SAM" id="MobiDB-lite"/>
    </source>
</evidence>
<keyword evidence="9" id="KW-0269">Exonuclease</keyword>
<dbReference type="Gene3D" id="2.40.50.690">
    <property type="match status" value="1"/>
</dbReference>
<dbReference type="FunFam" id="2.40.50.700:FF:000001">
    <property type="entry name" value="Exosome complex exonuclease exoribonuclease (Rrp44)"/>
    <property type="match status" value="1"/>
</dbReference>
<comment type="subunit">
    <text evidence="15">Component of the RNA exosome complex; within the complex interacts with EXOSC4, EXOSC7 and EXOSC9 of the exosome core complex (Exo-9). The catalytically inactive RNA exosome core complex (Exo-9) associates with the catalytic subunit EXOSC10/RRP6. Exo-9 may associate with DIS3 to form the nucleolar exosome complex, or DIS3L to form the cytoplasmic exosome complex. Exo-9 is formed by a hexameric base ring consisting of the heterodimers EXOSC4-EXOSC9, EXOSC5-EXOSC8 and EXOSC6-EXOSC7, and a cap ring consisting of EXOSC1, EXOSC2 and EXOSC3; DIS3 associates with the base ring of Exo-9. The RNA exosome complex associates with cofactors C1D/RRP47, MPHOSPH6/MPP6 and MTREX/MTR4. Interacts with DHX34; the interaction is RNA-independent.</text>
</comment>
<dbReference type="PANTHER" id="PTHR23355:SF35">
    <property type="entry name" value="EXOSOME COMPLEX EXONUCLEASE RRP44"/>
    <property type="match status" value="1"/>
</dbReference>
<dbReference type="InterPro" id="IPR033771">
    <property type="entry name" value="Rrp44_CSD1"/>
</dbReference>
<dbReference type="GO" id="GO:0000177">
    <property type="term" value="C:cytoplasmic exosome (RNase complex)"/>
    <property type="evidence" value="ECO:0000318"/>
    <property type="project" value="GO_Central"/>
</dbReference>
<evidence type="ECO:0000256" key="19">
    <source>
        <dbReference type="RuleBase" id="RU003901"/>
    </source>
</evidence>
<keyword evidence="24" id="KW-1185">Reference proteome</keyword>
<evidence type="ECO:0000313" key="24">
    <source>
        <dbReference type="Proteomes" id="UP000001555"/>
    </source>
</evidence>
<evidence type="ECO:0000256" key="1">
    <source>
        <dbReference type="ARBA" id="ARBA00001936"/>
    </source>
</evidence>
<evidence type="ECO:0000256" key="8">
    <source>
        <dbReference type="ARBA" id="ARBA00022835"/>
    </source>
</evidence>
<evidence type="ECO:0000256" key="18">
    <source>
        <dbReference type="ARBA" id="ARBA00077930"/>
    </source>
</evidence>
<dbReference type="AlphaFoldDB" id="B7QBQ1"/>
<keyword evidence="8" id="KW-0271">Exosome</keyword>
<dbReference type="EMBL" id="ABJB011003780">
    <property type="status" value="NOT_ANNOTATED_CDS"/>
    <property type="molecule type" value="Genomic_DNA"/>
</dbReference>
<dbReference type="GO" id="GO:0000175">
    <property type="term" value="F:3'-5'-RNA exonuclease activity"/>
    <property type="evidence" value="ECO:0000318"/>
    <property type="project" value="GO_Central"/>
</dbReference>
<evidence type="ECO:0000259" key="21">
    <source>
        <dbReference type="SMART" id="SM00955"/>
    </source>
</evidence>
<dbReference type="EnsemblMetazoa" id="ISCW012183-RA">
    <property type="protein sequence ID" value="ISCW012183-PA"/>
    <property type="gene ID" value="ISCW012183"/>
</dbReference>
<evidence type="ECO:0000256" key="17">
    <source>
        <dbReference type="ARBA" id="ARBA00077221"/>
    </source>
</evidence>
<feature type="compositionally biased region" description="Basic and acidic residues" evidence="20">
    <location>
        <begin position="931"/>
        <end position="947"/>
    </location>
</feature>
<dbReference type="InterPro" id="IPR050180">
    <property type="entry name" value="RNR_Ribonuclease"/>
</dbReference>
<dbReference type="InterPro" id="IPR012340">
    <property type="entry name" value="NA-bd_OB-fold"/>
</dbReference>
<dbReference type="EMBL" id="ABJB010701340">
    <property type="status" value="NOT_ANNOTATED_CDS"/>
    <property type="molecule type" value="Genomic_DNA"/>
</dbReference>
<evidence type="ECO:0000256" key="16">
    <source>
        <dbReference type="ARBA" id="ARBA00074777"/>
    </source>
</evidence>
<dbReference type="FunCoup" id="B7QBQ1">
    <property type="interactions" value="1633"/>
</dbReference>
<dbReference type="EMBL" id="ABJB010142726">
    <property type="status" value="NOT_ANNOTATED_CDS"/>
    <property type="molecule type" value="Genomic_DNA"/>
</dbReference>
<dbReference type="Pfam" id="PF17849">
    <property type="entry name" value="OB_Dis3"/>
    <property type="match status" value="1"/>
</dbReference>
<feature type="region of interest" description="Disordered" evidence="20">
    <location>
        <begin position="310"/>
        <end position="329"/>
    </location>
</feature>
<comment type="cofactor">
    <cofactor evidence="1">
        <name>Mn(2+)</name>
        <dbReference type="ChEBI" id="CHEBI:29035"/>
    </cofactor>
</comment>
<evidence type="ECO:0000256" key="2">
    <source>
        <dbReference type="ARBA" id="ARBA00004642"/>
    </source>
</evidence>
<comment type="similarity">
    <text evidence="3 19">Belongs to the RNR ribonuclease family.</text>
</comment>
<keyword evidence="11" id="KW-0694">RNA-binding</keyword>
<dbReference type="InterPro" id="IPR001900">
    <property type="entry name" value="RNase_II/R"/>
</dbReference>
<dbReference type="InterPro" id="IPR002716">
    <property type="entry name" value="PIN_dom"/>
</dbReference>
<keyword evidence="4" id="KW-0698">rRNA processing</keyword>
<evidence type="ECO:0000256" key="11">
    <source>
        <dbReference type="ARBA" id="ARBA00022884"/>
    </source>
</evidence>
<evidence type="ECO:0000256" key="6">
    <source>
        <dbReference type="ARBA" id="ARBA00022722"/>
    </source>
</evidence>
<keyword evidence="5" id="KW-0597">Phosphoprotein</keyword>
<dbReference type="VEuPathDB" id="VectorBase:ISCP_025872"/>
<keyword evidence="14" id="KW-0539">Nucleus</keyword>
<dbReference type="HOGENOM" id="CLU_002333_5_0_1"/>
<gene>
    <name evidence="22" type="ORF">IscW_ISCW012183</name>
</gene>
<evidence type="ECO:0000313" key="23">
    <source>
        <dbReference type="EnsemblMetazoa" id="ISCW012183-PA"/>
    </source>
</evidence>
<dbReference type="FunFam" id="2.40.50.690:FF:000002">
    <property type="entry name" value="exosome complex exonuclease RRP44 isoform X1"/>
    <property type="match status" value="1"/>
</dbReference>
<dbReference type="SMART" id="SM00955">
    <property type="entry name" value="RNB"/>
    <property type="match status" value="1"/>
</dbReference>
<evidence type="ECO:0000256" key="13">
    <source>
        <dbReference type="ARBA" id="ARBA00023211"/>
    </source>
</evidence>
<evidence type="ECO:0000256" key="14">
    <source>
        <dbReference type="ARBA" id="ARBA00023242"/>
    </source>
</evidence>
<dbReference type="CDD" id="cd09862">
    <property type="entry name" value="PIN_Rrp44-like"/>
    <property type="match status" value="1"/>
</dbReference>
<keyword evidence="6" id="KW-0540">Nuclease</keyword>
<dbReference type="GO" id="GO:0016075">
    <property type="term" value="P:rRNA catabolic process"/>
    <property type="evidence" value="ECO:0000318"/>
    <property type="project" value="GO_Central"/>
</dbReference>
<dbReference type="GO" id="GO:0000176">
    <property type="term" value="C:nuclear exosome (RNase complex)"/>
    <property type="evidence" value="ECO:0000318"/>
    <property type="project" value="GO_Central"/>
</dbReference>
<evidence type="ECO:0000256" key="3">
    <source>
        <dbReference type="ARBA" id="ARBA00005785"/>
    </source>
</evidence>
<evidence type="ECO:0000256" key="9">
    <source>
        <dbReference type="ARBA" id="ARBA00022839"/>
    </source>
</evidence>
<dbReference type="InterPro" id="IPR022966">
    <property type="entry name" value="RNase_II/R_CS"/>
</dbReference>
<dbReference type="STRING" id="6945.B7QBQ1"/>
<dbReference type="GO" id="GO:0005654">
    <property type="term" value="C:nucleoplasm"/>
    <property type="evidence" value="ECO:0007669"/>
    <property type="project" value="UniProtKB-SubCell"/>
</dbReference>
<protein>
    <recommendedName>
        <fullName evidence="16">Exosome complex exonuclease RRP44</fullName>
    </recommendedName>
    <alternativeName>
        <fullName evidence="17">Protein DIS3 homolog</fullName>
    </alternativeName>
    <alternativeName>
        <fullName evidence="18">Ribosomal RNA-processing protein 44</fullName>
    </alternativeName>
</protein>
<dbReference type="GO" id="GO:0004519">
    <property type="term" value="F:endonuclease activity"/>
    <property type="evidence" value="ECO:0000318"/>
    <property type="project" value="GO_Central"/>
</dbReference>
<dbReference type="EMBL" id="ABJB010288999">
    <property type="status" value="NOT_ANNOTATED_CDS"/>
    <property type="molecule type" value="Genomic_DNA"/>
</dbReference>
<dbReference type="Gene3D" id="2.40.50.700">
    <property type="match status" value="1"/>
</dbReference>
<dbReference type="GO" id="GO:0006364">
    <property type="term" value="P:rRNA processing"/>
    <property type="evidence" value="ECO:0007669"/>
    <property type="project" value="UniProtKB-KW"/>
</dbReference>
<keyword evidence="12" id="KW-0007">Acetylation</keyword>
<feature type="region of interest" description="Disordered" evidence="20">
    <location>
        <begin position="925"/>
        <end position="956"/>
    </location>
</feature>
<evidence type="ECO:0007829" key="25">
    <source>
        <dbReference type="PeptideAtlas" id="B7QBQ1"/>
    </source>
</evidence>
<keyword evidence="13" id="KW-0464">Manganese</keyword>
<dbReference type="Pfam" id="PF13638">
    <property type="entry name" value="PIN_4"/>
    <property type="match status" value="1"/>
</dbReference>
<dbReference type="EMBL" id="ABJB010677279">
    <property type="status" value="NOT_ANNOTATED_CDS"/>
    <property type="molecule type" value="Genomic_DNA"/>
</dbReference>
<dbReference type="PaxDb" id="6945-B7QBQ1"/>